<feature type="region of interest" description="Disordered" evidence="1">
    <location>
        <begin position="1"/>
        <end position="61"/>
    </location>
</feature>
<reference evidence="3" key="1">
    <citation type="submission" date="2015-07" db="EMBL/GenBank/DDBJ databases">
        <title>Annotation of Plasmodium falciparum RAJ116.</title>
        <authorList>
            <consortium name="The Broad Institute Genome Sequencing Platform"/>
            <person name="Volkman S.K."/>
            <person name="Neafsey D.E."/>
            <person name="Dash A.P."/>
            <person name="Chitnis C.E."/>
            <person name="Hartl D.L."/>
            <person name="Young S.K."/>
            <person name="Zeng Q."/>
            <person name="Koehrsen M."/>
            <person name="Alvarado L."/>
            <person name="Berlin A."/>
            <person name="Borenstein D."/>
            <person name="Chapman S.B."/>
            <person name="Chen Z."/>
            <person name="Engels R."/>
            <person name="Freedman E."/>
            <person name="Gellesch M."/>
            <person name="Goldberg J."/>
            <person name="Griggs A."/>
            <person name="Gujja S."/>
            <person name="Heilman E.R."/>
            <person name="Heiman D.I."/>
            <person name="Howarth C."/>
            <person name="Jen D."/>
            <person name="Larson L."/>
            <person name="Mehta T."/>
            <person name="Neiman D."/>
            <person name="Park D."/>
            <person name="Pearson M."/>
            <person name="Roberts A."/>
            <person name="Saif S."/>
            <person name="Shea T."/>
            <person name="Shenoy N."/>
            <person name="Sisk P."/>
            <person name="Stolte C."/>
            <person name="Sykes S."/>
            <person name="Walk T."/>
            <person name="White J."/>
            <person name="Yandava C."/>
            <person name="Haas B."/>
            <person name="Henn M.R."/>
            <person name="Nusbaum C."/>
            <person name="Birren B."/>
        </authorList>
    </citation>
    <scope>NUCLEOTIDE SEQUENCE [LARGE SCALE GENOMIC DNA]</scope>
    <source>
        <strain evidence="3">RAJ116</strain>
    </source>
</reference>
<dbReference type="Proteomes" id="UP000054566">
    <property type="component" value="Unassembled WGS sequence"/>
</dbReference>
<proteinExistence type="predicted"/>
<feature type="compositionally biased region" description="Basic residues" evidence="1">
    <location>
        <begin position="8"/>
        <end position="17"/>
    </location>
</feature>
<organism evidence="2 3">
    <name type="scientific">Plasmodium falciparum RAJ116</name>
    <dbReference type="NCBI Taxonomy" id="580058"/>
    <lineage>
        <taxon>Eukaryota</taxon>
        <taxon>Sar</taxon>
        <taxon>Alveolata</taxon>
        <taxon>Apicomplexa</taxon>
        <taxon>Aconoidasida</taxon>
        <taxon>Haemosporida</taxon>
        <taxon>Plasmodiidae</taxon>
        <taxon>Plasmodium</taxon>
        <taxon>Plasmodium (Laverania)</taxon>
    </lineage>
</organism>
<evidence type="ECO:0000313" key="2">
    <source>
        <dbReference type="EMBL" id="KNC36284.1"/>
    </source>
</evidence>
<reference evidence="3" key="2">
    <citation type="submission" date="2015-07" db="EMBL/GenBank/DDBJ databases">
        <title>The genome sequence of Plasmodium falciparum RAJ116.</title>
        <authorList>
            <consortium name="The Broad Institute Genome Sequencing Platform"/>
            <person name="Volkman S.K."/>
            <person name="Neafsey D.E."/>
            <person name="Dash A.P."/>
            <person name="Chitnis C.E."/>
            <person name="Hartl D.L."/>
            <person name="Young S.K."/>
            <person name="Kodira C.D."/>
            <person name="Zeng Q."/>
            <person name="Koehrsen M."/>
            <person name="Godfrey P."/>
            <person name="Alvarado L."/>
            <person name="Berlin A."/>
            <person name="Borenstein D."/>
            <person name="Chen Z."/>
            <person name="Engels R."/>
            <person name="Freedman E."/>
            <person name="Gellesch M."/>
            <person name="Goldberg J."/>
            <person name="Griggs A."/>
            <person name="Gujja S."/>
            <person name="Heiman D."/>
            <person name="Hepburn T."/>
            <person name="Howarth C."/>
            <person name="Jen D."/>
            <person name="Larson L."/>
            <person name="Lewis B."/>
            <person name="Mehta T."/>
            <person name="Park D."/>
            <person name="Pearson M."/>
            <person name="Roberts A."/>
            <person name="Saif S."/>
            <person name="Shea T."/>
            <person name="Shenoy N."/>
            <person name="Sisk P."/>
            <person name="Stolte C."/>
            <person name="Sykes S."/>
            <person name="Walk T."/>
            <person name="White J."/>
            <person name="Yandava C."/>
            <person name="Wirth D.F."/>
            <person name="Nusbaum C."/>
            <person name="Birren B."/>
        </authorList>
    </citation>
    <scope>NUCLEOTIDE SEQUENCE [LARGE SCALE GENOMIC DNA]</scope>
    <source>
        <strain evidence="3">RAJ116</strain>
    </source>
</reference>
<feature type="compositionally biased region" description="Basic and acidic residues" evidence="1">
    <location>
        <begin position="18"/>
        <end position="36"/>
    </location>
</feature>
<protein>
    <submittedName>
        <fullName evidence="2">Uncharacterized protein</fullName>
    </submittedName>
</protein>
<accession>A0A0L0CY31</accession>
<gene>
    <name evidence="2" type="ORF">PFLG_01121</name>
</gene>
<feature type="compositionally biased region" description="Polar residues" evidence="1">
    <location>
        <begin position="104"/>
        <end position="115"/>
    </location>
</feature>
<evidence type="ECO:0000256" key="1">
    <source>
        <dbReference type="SAM" id="MobiDB-lite"/>
    </source>
</evidence>
<name>A0A0L0CY31_PLAFA</name>
<feature type="region of interest" description="Disordered" evidence="1">
    <location>
        <begin position="81"/>
        <end position="115"/>
    </location>
</feature>
<feature type="compositionally biased region" description="Basic and acidic residues" evidence="1">
    <location>
        <begin position="81"/>
        <end position="98"/>
    </location>
</feature>
<dbReference type="OrthoDB" id="1924287at2759"/>
<feature type="compositionally biased region" description="Polar residues" evidence="1">
    <location>
        <begin position="37"/>
        <end position="46"/>
    </location>
</feature>
<dbReference type="AlphaFoldDB" id="A0A0L0CY31"/>
<sequence length="115" mass="13688">MSSSGKNEKKKRHKDHKRNVDNNYNERIKREKKEEFGSSSSYSTDYVNKRKRMRTPSSSYDSSLEIRKLIIVIQKNDSNYRKEKIKKKKDEKELKDNNKIPNEGMSSTAFQVKIR</sequence>
<evidence type="ECO:0000313" key="3">
    <source>
        <dbReference type="Proteomes" id="UP000054566"/>
    </source>
</evidence>
<dbReference type="EMBL" id="GG664076">
    <property type="protein sequence ID" value="KNC36284.1"/>
    <property type="molecule type" value="Genomic_DNA"/>
</dbReference>